<evidence type="ECO:0000256" key="1">
    <source>
        <dbReference type="SAM" id="MobiDB-lite"/>
    </source>
</evidence>
<evidence type="ECO:0000313" key="2">
    <source>
        <dbReference type="Proteomes" id="UP000095280"/>
    </source>
</evidence>
<dbReference type="WBParaSite" id="snap_masked-unitig_43191-processed-gene-0.1-mRNA-1">
    <property type="protein sequence ID" value="snap_masked-unitig_43191-processed-gene-0.1-mRNA-1"/>
    <property type="gene ID" value="snap_masked-unitig_43191-processed-gene-0.1"/>
</dbReference>
<organism evidence="2 3">
    <name type="scientific">Macrostomum lignano</name>
    <dbReference type="NCBI Taxonomy" id="282301"/>
    <lineage>
        <taxon>Eukaryota</taxon>
        <taxon>Metazoa</taxon>
        <taxon>Spiralia</taxon>
        <taxon>Lophotrochozoa</taxon>
        <taxon>Platyhelminthes</taxon>
        <taxon>Rhabditophora</taxon>
        <taxon>Macrostomorpha</taxon>
        <taxon>Macrostomida</taxon>
        <taxon>Macrostomidae</taxon>
        <taxon>Macrostomum</taxon>
    </lineage>
</organism>
<dbReference type="Proteomes" id="UP000095280">
    <property type="component" value="Unplaced"/>
</dbReference>
<keyword evidence="2" id="KW-1185">Reference proteome</keyword>
<protein>
    <submittedName>
        <fullName evidence="3">Uncharacterized protein</fullName>
    </submittedName>
</protein>
<reference evidence="3" key="1">
    <citation type="submission" date="2016-11" db="UniProtKB">
        <authorList>
            <consortium name="WormBaseParasite"/>
        </authorList>
    </citation>
    <scope>IDENTIFICATION</scope>
</reference>
<evidence type="ECO:0000313" key="3">
    <source>
        <dbReference type="WBParaSite" id="snap_masked-unitig_43191-processed-gene-0.1-mRNA-1"/>
    </source>
</evidence>
<dbReference type="AlphaFoldDB" id="A0A1I8JQC0"/>
<feature type="compositionally biased region" description="Basic and acidic residues" evidence="1">
    <location>
        <begin position="88"/>
        <end position="136"/>
    </location>
</feature>
<feature type="compositionally biased region" description="Polar residues" evidence="1">
    <location>
        <begin position="14"/>
        <end position="29"/>
    </location>
</feature>
<name>A0A1I8JQC0_9PLAT</name>
<sequence>MIDNPDYKGEWNPSRLTTTGSNRLQGRQVRSTRRLTTRTTRRTRSCTSTHSTLGAIGFDLWQVKSGSIFDQRLRWRTTRPRPGPSADETFKKTVEGEKKMKEKQDEEDRKKAEEEEKKRKEEEEAKKKSEGGEAARRRTTAKLAIQKTSSRSIKNIAVSDNRAIDSPLCKLLCTASAKCFVKIG</sequence>
<proteinExistence type="predicted"/>
<dbReference type="Gene3D" id="2.60.120.200">
    <property type="match status" value="1"/>
</dbReference>
<feature type="compositionally biased region" description="Basic residues" evidence="1">
    <location>
        <begin position="30"/>
        <end position="44"/>
    </location>
</feature>
<feature type="region of interest" description="Disordered" evidence="1">
    <location>
        <begin position="74"/>
        <end position="149"/>
    </location>
</feature>
<accession>A0A1I8JQC0</accession>
<feature type="region of interest" description="Disordered" evidence="1">
    <location>
        <begin position="1"/>
        <end position="49"/>
    </location>
</feature>